<dbReference type="OrthoDB" id="976756at2"/>
<protein>
    <submittedName>
        <fullName evidence="4">T9SS type A sorting domain-containing protein</fullName>
    </submittedName>
</protein>
<dbReference type="RefSeq" id="WP_129460882.1">
    <property type="nucleotide sequence ID" value="NZ_SBKN01000002.1"/>
</dbReference>
<comment type="caution">
    <text evidence="4">The sequence shown here is derived from an EMBL/GenBank/DDBJ whole genome shotgun (WGS) entry which is preliminary data.</text>
</comment>
<name>A0A4Q1KDE7_9FLAO</name>
<dbReference type="Pfam" id="PF18962">
    <property type="entry name" value="Por_Secre_tail"/>
    <property type="match status" value="1"/>
</dbReference>
<feature type="chain" id="PRO_5020390215" evidence="2">
    <location>
        <begin position="19"/>
        <end position="255"/>
    </location>
</feature>
<dbReference type="InterPro" id="IPR026444">
    <property type="entry name" value="Secre_tail"/>
</dbReference>
<accession>A0A4Q1KDE7</accession>
<feature type="signal peptide" evidence="2">
    <location>
        <begin position="1"/>
        <end position="18"/>
    </location>
</feature>
<keyword evidence="1 2" id="KW-0732">Signal</keyword>
<keyword evidence="5" id="KW-1185">Reference proteome</keyword>
<dbReference type="NCBIfam" id="TIGR04183">
    <property type="entry name" value="Por_Secre_tail"/>
    <property type="match status" value="1"/>
</dbReference>
<evidence type="ECO:0000313" key="5">
    <source>
        <dbReference type="Proteomes" id="UP000289857"/>
    </source>
</evidence>
<sequence length="255" mass="27623">MHRLLFSTLLLFTHFAPAQTLDQSQLISNAGTSARTLPGYSIAQSFKCGITGTLSKIDVGFFSSMNGQGTLKIYSGNGIAGTVLQTLPVTATCGPGDCFISFTTNVAVQANQTYTFQFTPGTGMPDPYGVQVQMPGTYANGTFFIIDPSGVYDSGFDMVFRTYVTAALGMDTLTLKTATVSPNPFNTETLIQLNTPLSNGTLCVYDVFGKKVREVFNLNGTEINFRKETLSAGLYLLEIQDSNQQYQPKRLLVTN</sequence>
<organism evidence="4 5">
    <name type="scientific">Flavobacterium stagni</name>
    <dbReference type="NCBI Taxonomy" id="2506421"/>
    <lineage>
        <taxon>Bacteria</taxon>
        <taxon>Pseudomonadati</taxon>
        <taxon>Bacteroidota</taxon>
        <taxon>Flavobacteriia</taxon>
        <taxon>Flavobacteriales</taxon>
        <taxon>Flavobacteriaceae</taxon>
        <taxon>Flavobacterium</taxon>
    </lineage>
</organism>
<dbReference type="AlphaFoldDB" id="A0A4Q1KDE7"/>
<dbReference type="EMBL" id="SBKN01000002">
    <property type="protein sequence ID" value="RXR23402.1"/>
    <property type="molecule type" value="Genomic_DNA"/>
</dbReference>
<evidence type="ECO:0000313" key="4">
    <source>
        <dbReference type="EMBL" id="RXR23402.1"/>
    </source>
</evidence>
<reference evidence="5" key="1">
    <citation type="submission" date="2019-01" db="EMBL/GenBank/DDBJ databases">
        <title>Cytophagaceae bacterium strain CAR-16.</title>
        <authorList>
            <person name="Chen W.-M."/>
        </authorList>
    </citation>
    <scope>NUCLEOTIDE SEQUENCE [LARGE SCALE GENOMIC DNA]</scope>
    <source>
        <strain evidence="5">WWJ-16</strain>
    </source>
</reference>
<gene>
    <name evidence="4" type="ORF">EQG61_05380</name>
</gene>
<evidence type="ECO:0000256" key="2">
    <source>
        <dbReference type="SAM" id="SignalP"/>
    </source>
</evidence>
<evidence type="ECO:0000256" key="1">
    <source>
        <dbReference type="ARBA" id="ARBA00022729"/>
    </source>
</evidence>
<dbReference type="Proteomes" id="UP000289857">
    <property type="component" value="Unassembled WGS sequence"/>
</dbReference>
<proteinExistence type="predicted"/>
<evidence type="ECO:0000259" key="3">
    <source>
        <dbReference type="Pfam" id="PF18962"/>
    </source>
</evidence>
<feature type="domain" description="Secretion system C-terminal sorting" evidence="3">
    <location>
        <begin position="181"/>
        <end position="253"/>
    </location>
</feature>